<feature type="compositionally biased region" description="Basic and acidic residues" evidence="4">
    <location>
        <begin position="138"/>
        <end position="163"/>
    </location>
</feature>
<evidence type="ECO:0000313" key="6">
    <source>
        <dbReference type="Proteomes" id="UP000075809"/>
    </source>
</evidence>
<keyword evidence="6" id="KW-1185">Reference proteome</keyword>
<evidence type="ECO:0000256" key="1">
    <source>
        <dbReference type="ARBA" id="ARBA00022553"/>
    </source>
</evidence>
<evidence type="ECO:0000256" key="4">
    <source>
        <dbReference type="SAM" id="MobiDB-lite"/>
    </source>
</evidence>
<gene>
    <name evidence="5" type="ORF">ALC60_11204</name>
</gene>
<evidence type="ECO:0008006" key="7">
    <source>
        <dbReference type="Google" id="ProtNLM"/>
    </source>
</evidence>
<dbReference type="OrthoDB" id="10058133at2759"/>
<feature type="region of interest" description="Disordered" evidence="4">
    <location>
        <begin position="44"/>
        <end position="163"/>
    </location>
</feature>
<organism evidence="5 6">
    <name type="scientific">Mycetomoellerius zeteki</name>
    <dbReference type="NCBI Taxonomy" id="64791"/>
    <lineage>
        <taxon>Eukaryota</taxon>
        <taxon>Metazoa</taxon>
        <taxon>Ecdysozoa</taxon>
        <taxon>Arthropoda</taxon>
        <taxon>Hexapoda</taxon>
        <taxon>Insecta</taxon>
        <taxon>Pterygota</taxon>
        <taxon>Neoptera</taxon>
        <taxon>Endopterygota</taxon>
        <taxon>Hymenoptera</taxon>
        <taxon>Apocrita</taxon>
        <taxon>Aculeata</taxon>
        <taxon>Formicoidea</taxon>
        <taxon>Formicidae</taxon>
        <taxon>Myrmicinae</taxon>
        <taxon>Mycetomoellerius</taxon>
    </lineage>
</organism>
<protein>
    <recommendedName>
        <fullName evidence="7">Coiled-coil domain-containing protein 9</fullName>
    </recommendedName>
</protein>
<evidence type="ECO:0000256" key="2">
    <source>
        <dbReference type="ARBA" id="ARBA00023054"/>
    </source>
</evidence>
<feature type="region of interest" description="Disordered" evidence="4">
    <location>
        <begin position="307"/>
        <end position="394"/>
    </location>
</feature>
<sequence>MATNALEEKINKIRQQNEEIRRRHEEVEEDKKNAAKLNALVQMVPSTDWPERKEPEFSNPLRTSNKLKSVKEYHEHPQQYQSASEGRKIHIFAQGQGPPPDPKYNFLADAEREEDERENTKDNSNRGQKYSRGMFKKKPGEKDGTQRDCRTNRGSHRNEHQPEYEAWRAERNRIDEDRISRQRTAEGNWRREWDNNKTHIVDEMARTETKLGDYIKKDFKDFDKRYHVNGNDHVNYNRGSHRSYRGNSRHFHNNYENSSNSMHHQVGHIKSPSGSEKRTVVATDKSIKITLNQGNMAKGPVMSVKVNSPSIAGTGRVGPRQRSRLTYSSHSDVEVTSPDIESFSRPKSYEDRPKGIYYENLHKSSNSRKSQLSPKKKDFSNKSPYFRKKEIRTEDESLQKYHEIKSPQKDHKELQKFYQSKSQKHEENTAEPLQDITTVNVSKSNIIFSREFDMNNIEINNMDNQNHGNLNSHINERREVYTDKEDEADLQNLDLPAFEIDAEIETCEKDEKREDKLNELQNVQVVVTLKCENTKTKLTISSLENNNDKNETQNVENSSCDANNTKKTVMKNKDLEQTKEILKGNCDIKQIKDMSEQENCIEHDVESSLKEKEVNSVMILSSTDIDYTAKQSDKLKSDDKTSKGKEILVIEDEVATDEKINTSYKQDITKYINETQEFTDNKEKENNVANSIVVDKIESLKENLHIEEKTASNDQN</sequence>
<dbReference type="STRING" id="64791.A0A151WPJ9"/>
<keyword evidence="2 3" id="KW-0175">Coiled coil</keyword>
<feature type="compositionally biased region" description="Basic and acidic residues" evidence="4">
    <location>
        <begin position="342"/>
        <end position="354"/>
    </location>
</feature>
<proteinExistence type="predicted"/>
<feature type="coiled-coil region" evidence="3">
    <location>
        <begin position="3"/>
        <end position="37"/>
    </location>
</feature>
<evidence type="ECO:0000313" key="5">
    <source>
        <dbReference type="EMBL" id="KYQ49723.1"/>
    </source>
</evidence>
<feature type="compositionally biased region" description="Polar residues" evidence="4">
    <location>
        <begin position="363"/>
        <end position="373"/>
    </location>
</feature>
<dbReference type="EMBL" id="KQ982873">
    <property type="protein sequence ID" value="KYQ49723.1"/>
    <property type="molecule type" value="Genomic_DNA"/>
</dbReference>
<keyword evidence="1" id="KW-0597">Phosphoprotein</keyword>
<dbReference type="Proteomes" id="UP000075809">
    <property type="component" value="Unassembled WGS sequence"/>
</dbReference>
<dbReference type="Pfam" id="PF15266">
    <property type="entry name" value="DUF4594"/>
    <property type="match status" value="1"/>
</dbReference>
<dbReference type="AlphaFoldDB" id="A0A151WPJ9"/>
<reference evidence="5 6" key="1">
    <citation type="submission" date="2015-09" db="EMBL/GenBank/DDBJ databases">
        <title>Trachymyrmex zeteki WGS genome.</title>
        <authorList>
            <person name="Nygaard S."/>
            <person name="Hu H."/>
            <person name="Boomsma J."/>
            <person name="Zhang G."/>
        </authorList>
    </citation>
    <scope>NUCLEOTIDE SEQUENCE [LARGE SCALE GENOMIC DNA]</scope>
    <source>
        <strain evidence="5">Tzet28-1</strain>
        <tissue evidence="5">Whole body</tissue>
    </source>
</reference>
<name>A0A151WPJ9_9HYME</name>
<accession>A0A151WPJ9</accession>
<dbReference type="InterPro" id="IPR029336">
    <property type="entry name" value="DUF4594"/>
</dbReference>
<evidence type="ECO:0000256" key="3">
    <source>
        <dbReference type="SAM" id="Coils"/>
    </source>
</evidence>